<protein>
    <submittedName>
        <fullName evidence="1">Uncharacterized protein</fullName>
    </submittedName>
</protein>
<keyword evidence="2" id="KW-1185">Reference proteome</keyword>
<name>A0A422P9S4_9TRYP</name>
<dbReference type="AlphaFoldDB" id="A0A422P9S4"/>
<comment type="caution">
    <text evidence="1">The sequence shown here is derived from an EMBL/GenBank/DDBJ whole genome shotgun (WGS) entry which is preliminary data.</text>
</comment>
<evidence type="ECO:0000313" key="1">
    <source>
        <dbReference type="EMBL" id="RNF14467.1"/>
    </source>
</evidence>
<reference evidence="1 2" key="1">
    <citation type="journal article" date="2018" name="BMC Genomics">
        <title>Genomic comparison of Trypanosoma conorhini and Trypanosoma rangeli to Trypanosoma cruzi strains of high and low virulence.</title>
        <authorList>
            <person name="Bradwell K.R."/>
            <person name="Koparde V.N."/>
            <person name="Matveyev A.V."/>
            <person name="Serrano M.G."/>
            <person name="Alves J.M."/>
            <person name="Parikh H."/>
            <person name="Huang B."/>
            <person name="Lee V."/>
            <person name="Espinosa-Alvarez O."/>
            <person name="Ortiz P.A."/>
            <person name="Costa-Martins A.G."/>
            <person name="Teixeira M.M."/>
            <person name="Buck G.A."/>
        </authorList>
    </citation>
    <scope>NUCLEOTIDE SEQUENCE [LARGE SCALE GENOMIC DNA]</scope>
    <source>
        <strain evidence="1 2">025E</strain>
    </source>
</reference>
<dbReference type="GeneID" id="40319448"/>
<organism evidence="1 2">
    <name type="scientific">Trypanosoma conorhini</name>
    <dbReference type="NCBI Taxonomy" id="83891"/>
    <lineage>
        <taxon>Eukaryota</taxon>
        <taxon>Discoba</taxon>
        <taxon>Euglenozoa</taxon>
        <taxon>Kinetoplastea</taxon>
        <taxon>Metakinetoplastina</taxon>
        <taxon>Trypanosomatida</taxon>
        <taxon>Trypanosomatidae</taxon>
        <taxon>Trypanosoma</taxon>
    </lineage>
</organism>
<gene>
    <name evidence="1" type="ORF">Tco025E_05837</name>
</gene>
<dbReference type="Proteomes" id="UP000284403">
    <property type="component" value="Unassembled WGS sequence"/>
</dbReference>
<sequence length="115" mass="12492">MLSVRAVPRQRALCLRGAGLHVCFCSAHLETLPNACSNVRSIALLPLSLARVVAVRSSAKKPKFKVGDAHQLLTEAAHGKDKRRRAEHVTLRKATGEMNRCGGRILYTGPLAVQL</sequence>
<proteinExistence type="predicted"/>
<dbReference type="RefSeq" id="XP_029227164.1">
    <property type="nucleotide sequence ID" value="XM_029372727.1"/>
</dbReference>
<evidence type="ECO:0000313" key="2">
    <source>
        <dbReference type="Proteomes" id="UP000284403"/>
    </source>
</evidence>
<accession>A0A422P9S4</accession>
<dbReference type="EMBL" id="MKKU01000363">
    <property type="protein sequence ID" value="RNF14467.1"/>
    <property type="molecule type" value="Genomic_DNA"/>
</dbReference>